<dbReference type="EMBL" id="JMIY01000005">
    <property type="protein sequence ID" value="KCZ71455.1"/>
    <property type="molecule type" value="Genomic_DNA"/>
</dbReference>
<accession>A0A062V7X9</accession>
<comment type="caution">
    <text evidence="1">The sequence shown here is derived from an EMBL/GenBank/DDBJ whole genome shotgun (WGS) entry which is preliminary data.</text>
</comment>
<gene>
    <name evidence="1" type="ORF">ANME2D_02185</name>
</gene>
<keyword evidence="2" id="KW-1185">Reference proteome</keyword>
<evidence type="ECO:0000313" key="2">
    <source>
        <dbReference type="Proteomes" id="UP000027153"/>
    </source>
</evidence>
<sequence>MLPVDSDKNRSAGFDFTGSMTLLVEDIVKTHPSFCHIRPENILIAISHSNGSDHGVIAKLRPLRFEGSPRIYRRILHPDININGNDILYVVYFCLPRYLNHGAFEDKLATVLHELYHISPLFNGDIRRFEGKNYAHGNSKEEYNKLINMYADEYINSTCRPELSMFLESRCSDLKSRYGAVYGDMIRISRPKPLIYSRRV</sequence>
<name>A0A062V7X9_9EURY</name>
<dbReference type="AlphaFoldDB" id="A0A062V7X9"/>
<protein>
    <recommendedName>
        <fullName evidence="3">Phage metallopeptidase domain-containing protein</fullName>
    </recommendedName>
</protein>
<evidence type="ECO:0000313" key="1">
    <source>
        <dbReference type="EMBL" id="KCZ71455.1"/>
    </source>
</evidence>
<organism evidence="1 2">
    <name type="scientific">Candidatus Methanoperedens nitratireducens</name>
    <dbReference type="NCBI Taxonomy" id="1392998"/>
    <lineage>
        <taxon>Archaea</taxon>
        <taxon>Methanobacteriati</taxon>
        <taxon>Methanobacteriota</taxon>
        <taxon>Stenosarchaea group</taxon>
        <taxon>Methanomicrobia</taxon>
        <taxon>Methanosarcinales</taxon>
        <taxon>ANME-2 cluster</taxon>
        <taxon>Candidatus Methanoperedentaceae</taxon>
        <taxon>Candidatus Methanoperedens</taxon>
    </lineage>
</organism>
<reference evidence="1 2" key="1">
    <citation type="journal article" date="2013" name="Nature">
        <title>Anaerobic oxidation of methane coupled to nitrate reduction in a novel archaeal lineage.</title>
        <authorList>
            <person name="Haroon M.F."/>
            <person name="Hu S."/>
            <person name="Shi Y."/>
            <person name="Imelfort M."/>
            <person name="Keller J."/>
            <person name="Hugenholtz P."/>
            <person name="Yuan Z."/>
            <person name="Tyson G.W."/>
        </authorList>
    </citation>
    <scope>NUCLEOTIDE SEQUENCE [LARGE SCALE GENOMIC DNA]</scope>
    <source>
        <strain evidence="1 2">ANME-2d</strain>
    </source>
</reference>
<dbReference type="Proteomes" id="UP000027153">
    <property type="component" value="Unassembled WGS sequence"/>
</dbReference>
<evidence type="ECO:0008006" key="3">
    <source>
        <dbReference type="Google" id="ProtNLM"/>
    </source>
</evidence>
<proteinExistence type="predicted"/>